<evidence type="ECO:0000256" key="1">
    <source>
        <dbReference type="SAM" id="MobiDB-lite"/>
    </source>
</evidence>
<feature type="region of interest" description="Disordered" evidence="1">
    <location>
        <begin position="1"/>
        <end position="26"/>
    </location>
</feature>
<dbReference type="EMBL" id="MT141497">
    <property type="protein sequence ID" value="QJA63438.1"/>
    <property type="molecule type" value="Genomic_DNA"/>
</dbReference>
<proteinExistence type="predicted"/>
<accession>A0A6M3J1L2</accession>
<sequence length="93" mass="10628">MVRQPKQPVKRPEKVVKPPSGRDPLIDRAVAADPKIAAADARMDRLLNAMHRCQQFTPEAEDRLRALAFAHKAALLHRNRLIAEWQSWDEVGR</sequence>
<reference evidence="2" key="1">
    <citation type="submission" date="2020-03" db="EMBL/GenBank/DDBJ databases">
        <title>The deep terrestrial virosphere.</title>
        <authorList>
            <person name="Holmfeldt K."/>
            <person name="Nilsson E."/>
            <person name="Simone D."/>
            <person name="Lopez-Fernandez M."/>
            <person name="Wu X."/>
            <person name="de Brujin I."/>
            <person name="Lundin D."/>
            <person name="Andersson A."/>
            <person name="Bertilsson S."/>
            <person name="Dopson M."/>
        </authorList>
    </citation>
    <scope>NUCLEOTIDE SEQUENCE</scope>
    <source>
        <strain evidence="2">MM415B00627</strain>
    </source>
</reference>
<gene>
    <name evidence="2" type="ORF">MM415B00627_0020</name>
</gene>
<evidence type="ECO:0000313" key="2">
    <source>
        <dbReference type="EMBL" id="QJA63438.1"/>
    </source>
</evidence>
<organism evidence="2">
    <name type="scientific">viral metagenome</name>
    <dbReference type="NCBI Taxonomy" id="1070528"/>
    <lineage>
        <taxon>unclassified sequences</taxon>
        <taxon>metagenomes</taxon>
        <taxon>organismal metagenomes</taxon>
    </lineage>
</organism>
<protein>
    <submittedName>
        <fullName evidence="2">Uncharacterized protein</fullName>
    </submittedName>
</protein>
<dbReference type="AlphaFoldDB" id="A0A6M3J1L2"/>
<name>A0A6M3J1L2_9ZZZZ</name>